<feature type="region of interest" description="Disordered" evidence="1">
    <location>
        <begin position="1"/>
        <end position="43"/>
    </location>
</feature>
<evidence type="ECO:0000256" key="1">
    <source>
        <dbReference type="SAM" id="MobiDB-lite"/>
    </source>
</evidence>
<accession>A0A6D2HUY9</accession>
<sequence length="102" mass="12812">MDQSEREKRDNGGEKMKRERFTYQGERSNGERRDAGERERRRRKRRRWLLATERRRWLLATERRQRLTASGFIVSGRKCWRRREKRRRRLERREESAKVHGE</sequence>
<proteinExistence type="predicted"/>
<name>A0A6D2HUY9_9BRAS</name>
<feature type="compositionally biased region" description="Basic and acidic residues" evidence="1">
    <location>
        <begin position="28"/>
        <end position="39"/>
    </location>
</feature>
<protein>
    <submittedName>
        <fullName evidence="2">Uncharacterized protein</fullName>
    </submittedName>
</protein>
<keyword evidence="3" id="KW-1185">Reference proteome</keyword>
<dbReference type="AlphaFoldDB" id="A0A6D2HUY9"/>
<dbReference type="EMBL" id="CACVBM020000277">
    <property type="protein sequence ID" value="CAA7017031.1"/>
    <property type="molecule type" value="Genomic_DNA"/>
</dbReference>
<feature type="compositionally biased region" description="Basic and acidic residues" evidence="1">
    <location>
        <begin position="1"/>
        <end position="21"/>
    </location>
</feature>
<evidence type="ECO:0000313" key="3">
    <source>
        <dbReference type="Proteomes" id="UP000467841"/>
    </source>
</evidence>
<reference evidence="2" key="1">
    <citation type="submission" date="2020-01" db="EMBL/GenBank/DDBJ databases">
        <authorList>
            <person name="Mishra B."/>
        </authorList>
    </citation>
    <scope>NUCLEOTIDE SEQUENCE [LARGE SCALE GENOMIC DNA]</scope>
</reference>
<organism evidence="2 3">
    <name type="scientific">Microthlaspi erraticum</name>
    <dbReference type="NCBI Taxonomy" id="1685480"/>
    <lineage>
        <taxon>Eukaryota</taxon>
        <taxon>Viridiplantae</taxon>
        <taxon>Streptophyta</taxon>
        <taxon>Embryophyta</taxon>
        <taxon>Tracheophyta</taxon>
        <taxon>Spermatophyta</taxon>
        <taxon>Magnoliopsida</taxon>
        <taxon>eudicotyledons</taxon>
        <taxon>Gunneridae</taxon>
        <taxon>Pentapetalae</taxon>
        <taxon>rosids</taxon>
        <taxon>malvids</taxon>
        <taxon>Brassicales</taxon>
        <taxon>Brassicaceae</taxon>
        <taxon>Coluteocarpeae</taxon>
        <taxon>Microthlaspi</taxon>
    </lineage>
</organism>
<comment type="caution">
    <text evidence="2">The sequence shown here is derived from an EMBL/GenBank/DDBJ whole genome shotgun (WGS) entry which is preliminary data.</text>
</comment>
<gene>
    <name evidence="2" type="ORF">MERR_LOCUS4266</name>
</gene>
<evidence type="ECO:0000313" key="2">
    <source>
        <dbReference type="EMBL" id="CAA7017031.1"/>
    </source>
</evidence>
<dbReference type="Proteomes" id="UP000467841">
    <property type="component" value="Unassembled WGS sequence"/>
</dbReference>